<keyword evidence="5" id="KW-1185">Reference proteome</keyword>
<dbReference type="PANTHER" id="PTHR33495:SF2">
    <property type="entry name" value="ANTI-SIGMA FACTOR ANTAGONIST TM_1081-RELATED"/>
    <property type="match status" value="1"/>
</dbReference>
<protein>
    <recommendedName>
        <fullName evidence="2">Anti-sigma factor antagonist</fullName>
    </recommendedName>
</protein>
<reference evidence="4 5" key="1">
    <citation type="submission" date="2014-11" db="EMBL/GenBank/DDBJ databases">
        <title>Mycobacterium setense Manresensis Genome.</title>
        <authorList>
            <person name="Rech G."/>
            <person name="Sumoy L."/>
        </authorList>
    </citation>
    <scope>NUCLEOTIDE SEQUENCE [LARGE SCALE GENOMIC DNA]</scope>
    <source>
        <strain evidence="4 5">Manresensis</strain>
    </source>
</reference>
<dbReference type="Proteomes" id="UP000031004">
    <property type="component" value="Unassembled WGS sequence"/>
</dbReference>
<dbReference type="CDD" id="cd07043">
    <property type="entry name" value="STAS_anti-anti-sigma_factors"/>
    <property type="match status" value="1"/>
</dbReference>
<comment type="similarity">
    <text evidence="1 2">Belongs to the anti-sigma-factor antagonist family.</text>
</comment>
<evidence type="ECO:0000256" key="1">
    <source>
        <dbReference type="ARBA" id="ARBA00009013"/>
    </source>
</evidence>
<dbReference type="EMBL" id="JTLZ01000009">
    <property type="protein sequence ID" value="KHO22542.1"/>
    <property type="molecule type" value="Genomic_DNA"/>
</dbReference>
<organism evidence="4 5">
    <name type="scientific">Mycolicibacterium setense</name>
    <dbReference type="NCBI Taxonomy" id="431269"/>
    <lineage>
        <taxon>Bacteria</taxon>
        <taxon>Bacillati</taxon>
        <taxon>Actinomycetota</taxon>
        <taxon>Actinomycetes</taxon>
        <taxon>Mycobacteriales</taxon>
        <taxon>Mycobacteriaceae</taxon>
        <taxon>Mycolicibacterium</taxon>
    </lineage>
</organism>
<gene>
    <name evidence="4" type="ORF">QQ44_19780</name>
</gene>
<dbReference type="InterPro" id="IPR002645">
    <property type="entry name" value="STAS_dom"/>
</dbReference>
<evidence type="ECO:0000259" key="3">
    <source>
        <dbReference type="PROSITE" id="PS50801"/>
    </source>
</evidence>
<dbReference type="RefSeq" id="WP_039323660.1">
    <property type="nucleotide sequence ID" value="NZ_JACKSA010000257.1"/>
</dbReference>
<name>A0ABR4YQY5_9MYCO</name>
<dbReference type="Gene3D" id="3.30.750.24">
    <property type="entry name" value="STAS domain"/>
    <property type="match status" value="1"/>
</dbReference>
<dbReference type="InterPro" id="IPR003658">
    <property type="entry name" value="Anti-sigma_ant"/>
</dbReference>
<proteinExistence type="inferred from homology"/>
<feature type="domain" description="STAS" evidence="3">
    <location>
        <begin position="14"/>
        <end position="125"/>
    </location>
</feature>
<dbReference type="NCBIfam" id="TIGR00377">
    <property type="entry name" value="ant_ant_sig"/>
    <property type="match status" value="1"/>
</dbReference>
<evidence type="ECO:0000313" key="4">
    <source>
        <dbReference type="EMBL" id="KHO22542.1"/>
    </source>
</evidence>
<dbReference type="Pfam" id="PF01740">
    <property type="entry name" value="STAS"/>
    <property type="match status" value="1"/>
</dbReference>
<dbReference type="SUPFAM" id="SSF52091">
    <property type="entry name" value="SpoIIaa-like"/>
    <property type="match status" value="1"/>
</dbReference>
<dbReference type="PROSITE" id="PS50801">
    <property type="entry name" value="STAS"/>
    <property type="match status" value="1"/>
</dbReference>
<evidence type="ECO:0000313" key="5">
    <source>
        <dbReference type="Proteomes" id="UP000031004"/>
    </source>
</evidence>
<dbReference type="InterPro" id="IPR036513">
    <property type="entry name" value="STAS_dom_sf"/>
</dbReference>
<accession>A0ABR4YQY5</accession>
<sequence>MLGFTVETHHDHQLRWTARTTTEALVIQVFGQVDAHNESDWQHMLRECAATAPERSLFIVDCAEMDFMSCGALVASAKQTADSRQLGVTMRLVIRQPSIMRIITKCGMEDSVSAYPDLDSALEGHRPP</sequence>
<dbReference type="PANTHER" id="PTHR33495">
    <property type="entry name" value="ANTI-SIGMA FACTOR ANTAGONIST TM_1081-RELATED-RELATED"/>
    <property type="match status" value="1"/>
</dbReference>
<evidence type="ECO:0000256" key="2">
    <source>
        <dbReference type="RuleBase" id="RU003749"/>
    </source>
</evidence>
<comment type="caution">
    <text evidence="4">The sequence shown here is derived from an EMBL/GenBank/DDBJ whole genome shotgun (WGS) entry which is preliminary data.</text>
</comment>